<dbReference type="RefSeq" id="XP_048336598.2">
    <property type="nucleotide sequence ID" value="XM_048480641.2"/>
</dbReference>
<protein>
    <submittedName>
        <fullName evidence="2 3">Uncharacterized protein LOC107427318 isoform X1</fullName>
    </submittedName>
</protein>
<evidence type="ECO:0000313" key="5">
    <source>
        <dbReference type="RefSeq" id="XP_060667539.1"/>
    </source>
</evidence>
<dbReference type="RefSeq" id="XP_060667538.1">
    <property type="nucleotide sequence ID" value="XM_060811555.1"/>
</dbReference>
<evidence type="ECO:0000313" key="1">
    <source>
        <dbReference type="Proteomes" id="UP001652623"/>
    </source>
</evidence>
<name>A0ABM3ZST0_ZIZJJ</name>
<proteinExistence type="predicted"/>
<dbReference type="RefSeq" id="XP_060667537.1">
    <property type="nucleotide sequence ID" value="XM_060811554.1"/>
</dbReference>
<reference evidence="2 3" key="1">
    <citation type="submission" date="2025-05" db="UniProtKB">
        <authorList>
            <consortium name="RefSeq"/>
        </authorList>
    </citation>
    <scope>IDENTIFICATION</scope>
    <source>
        <tissue evidence="2 3">Seedling</tissue>
    </source>
</reference>
<dbReference type="GeneID" id="107427318"/>
<evidence type="ECO:0000313" key="2">
    <source>
        <dbReference type="RefSeq" id="XP_048336598.2"/>
    </source>
</evidence>
<accession>A0ABM3ZST0</accession>
<organism evidence="1 4">
    <name type="scientific">Ziziphus jujuba</name>
    <name type="common">Chinese jujube</name>
    <name type="synonym">Ziziphus sativa</name>
    <dbReference type="NCBI Taxonomy" id="326968"/>
    <lineage>
        <taxon>Eukaryota</taxon>
        <taxon>Viridiplantae</taxon>
        <taxon>Streptophyta</taxon>
        <taxon>Embryophyta</taxon>
        <taxon>Tracheophyta</taxon>
        <taxon>Spermatophyta</taxon>
        <taxon>Magnoliopsida</taxon>
        <taxon>eudicotyledons</taxon>
        <taxon>Gunneridae</taxon>
        <taxon>Pentapetalae</taxon>
        <taxon>rosids</taxon>
        <taxon>fabids</taxon>
        <taxon>Rosales</taxon>
        <taxon>Rhamnaceae</taxon>
        <taxon>Paliureae</taxon>
        <taxon>Ziziphus</taxon>
    </lineage>
</organism>
<evidence type="ECO:0000313" key="3">
    <source>
        <dbReference type="RefSeq" id="XP_060667537.1"/>
    </source>
</evidence>
<dbReference type="Proteomes" id="UP001652623">
    <property type="component" value="Chromosome 9"/>
</dbReference>
<keyword evidence="1" id="KW-1185">Reference proteome</keyword>
<evidence type="ECO:0000313" key="4">
    <source>
        <dbReference type="RefSeq" id="XP_060667538.1"/>
    </source>
</evidence>
<dbReference type="RefSeq" id="XP_060667540.1">
    <property type="nucleotide sequence ID" value="XM_060811557.1"/>
</dbReference>
<gene>
    <name evidence="2 3 4 5 6" type="primary">LOC107427318</name>
</gene>
<evidence type="ECO:0000313" key="6">
    <source>
        <dbReference type="RefSeq" id="XP_060667540.1"/>
    </source>
</evidence>
<sequence>MEALASSSSKSGPQPQPKIIFVLNNLSLTENYEDDFLSGQFLLPRPLEIICDAYAPPLQFILETPLNMLGRIGAVCLSFGSRGYYEIIPAAHAGNALSPNAIRELLVELFRTHLVLHQQHLVSAARYIASDEQHLTNRLPANSLIIGGCQVKSLVVVINYLWVKVGGFARREIANHIGEYVRAQMGPRIMLGNRIAVIVYLMYKRAPWYLSLFSLDFKSINYDL</sequence>
<dbReference type="RefSeq" id="XP_060667539.1">
    <property type="nucleotide sequence ID" value="XM_060811556.1"/>
</dbReference>